<proteinExistence type="predicted"/>
<dbReference type="EMBL" id="MU006562">
    <property type="protein sequence ID" value="KAF2751506.1"/>
    <property type="molecule type" value="Genomic_DNA"/>
</dbReference>
<feature type="compositionally biased region" description="Basic residues" evidence="1">
    <location>
        <begin position="142"/>
        <end position="161"/>
    </location>
</feature>
<organism evidence="2 3">
    <name type="scientific">Sporormia fimetaria CBS 119925</name>
    <dbReference type="NCBI Taxonomy" id="1340428"/>
    <lineage>
        <taxon>Eukaryota</taxon>
        <taxon>Fungi</taxon>
        <taxon>Dikarya</taxon>
        <taxon>Ascomycota</taxon>
        <taxon>Pezizomycotina</taxon>
        <taxon>Dothideomycetes</taxon>
        <taxon>Pleosporomycetidae</taxon>
        <taxon>Pleosporales</taxon>
        <taxon>Sporormiaceae</taxon>
        <taxon>Sporormia</taxon>
    </lineage>
</organism>
<evidence type="ECO:0000256" key="1">
    <source>
        <dbReference type="SAM" id="MobiDB-lite"/>
    </source>
</evidence>
<evidence type="ECO:0000313" key="3">
    <source>
        <dbReference type="Proteomes" id="UP000799440"/>
    </source>
</evidence>
<protein>
    <submittedName>
        <fullName evidence="2">Uncharacterized protein</fullName>
    </submittedName>
</protein>
<feature type="compositionally biased region" description="Acidic residues" evidence="1">
    <location>
        <begin position="165"/>
        <end position="182"/>
    </location>
</feature>
<sequence>MAQCGGGRAHLISANSCIKANGSRETGTSLLGIPVSCFMGLPYWNLDAQPTKEECEVTRPDRNLHEEMVKTKKTKAANAELSKLPQWARGALPRWLQENYPWVETDNVNDVDMVVRGEIRTDAKSLIARDASKPALPSGAVRKSKKKAKKKAKPKPKPKPKPKTDDEEDERDDKEDNVEDERDDNRGQLAGIKE</sequence>
<feature type="region of interest" description="Disordered" evidence="1">
    <location>
        <begin position="130"/>
        <end position="194"/>
    </location>
</feature>
<dbReference type="Proteomes" id="UP000799440">
    <property type="component" value="Unassembled WGS sequence"/>
</dbReference>
<keyword evidence="3" id="KW-1185">Reference proteome</keyword>
<accession>A0A6A6VP22</accession>
<evidence type="ECO:0000313" key="2">
    <source>
        <dbReference type="EMBL" id="KAF2751506.1"/>
    </source>
</evidence>
<gene>
    <name evidence="2" type="ORF">M011DRAFT_464232</name>
</gene>
<reference evidence="2" key="1">
    <citation type="journal article" date="2020" name="Stud. Mycol.">
        <title>101 Dothideomycetes genomes: a test case for predicting lifestyles and emergence of pathogens.</title>
        <authorList>
            <person name="Haridas S."/>
            <person name="Albert R."/>
            <person name="Binder M."/>
            <person name="Bloem J."/>
            <person name="Labutti K."/>
            <person name="Salamov A."/>
            <person name="Andreopoulos B."/>
            <person name="Baker S."/>
            <person name="Barry K."/>
            <person name="Bills G."/>
            <person name="Bluhm B."/>
            <person name="Cannon C."/>
            <person name="Castanera R."/>
            <person name="Culley D."/>
            <person name="Daum C."/>
            <person name="Ezra D."/>
            <person name="Gonzalez J."/>
            <person name="Henrissat B."/>
            <person name="Kuo A."/>
            <person name="Liang C."/>
            <person name="Lipzen A."/>
            <person name="Lutzoni F."/>
            <person name="Magnuson J."/>
            <person name="Mondo S."/>
            <person name="Nolan M."/>
            <person name="Ohm R."/>
            <person name="Pangilinan J."/>
            <person name="Park H.-J."/>
            <person name="Ramirez L."/>
            <person name="Alfaro M."/>
            <person name="Sun H."/>
            <person name="Tritt A."/>
            <person name="Yoshinaga Y."/>
            <person name="Zwiers L.-H."/>
            <person name="Turgeon B."/>
            <person name="Goodwin S."/>
            <person name="Spatafora J."/>
            <person name="Crous P."/>
            <person name="Grigoriev I."/>
        </authorList>
    </citation>
    <scope>NUCLEOTIDE SEQUENCE</scope>
    <source>
        <strain evidence="2">CBS 119925</strain>
    </source>
</reference>
<name>A0A6A6VP22_9PLEO</name>
<dbReference type="AlphaFoldDB" id="A0A6A6VP22"/>